<dbReference type="InterPro" id="IPR051615">
    <property type="entry name" value="Transcr_Regulatory_Elem"/>
</dbReference>
<comment type="caution">
    <text evidence="10">The sequence shown here is derived from an EMBL/GenBank/DDBJ whole genome shotgun (WGS) entry which is preliminary data.</text>
</comment>
<evidence type="ECO:0000313" key="10">
    <source>
        <dbReference type="EMBL" id="TIA88367.1"/>
    </source>
</evidence>
<dbReference type="PANTHER" id="PTHR31313">
    <property type="entry name" value="TY1 ENHANCER ACTIVATOR"/>
    <property type="match status" value="1"/>
</dbReference>
<dbReference type="GO" id="GO:0005634">
    <property type="term" value="C:nucleus"/>
    <property type="evidence" value="ECO:0007669"/>
    <property type="project" value="UniProtKB-SubCell"/>
</dbReference>
<evidence type="ECO:0000256" key="4">
    <source>
        <dbReference type="ARBA" id="ARBA00023015"/>
    </source>
</evidence>
<keyword evidence="3" id="KW-0862">Zinc</keyword>
<dbReference type="GO" id="GO:0006351">
    <property type="term" value="P:DNA-templated transcription"/>
    <property type="evidence" value="ECO:0007669"/>
    <property type="project" value="InterPro"/>
</dbReference>
<feature type="domain" description="Zn(2)-C6 fungal-type" evidence="9">
    <location>
        <begin position="35"/>
        <end position="72"/>
    </location>
</feature>
<comment type="subcellular location">
    <subcellularLocation>
        <location evidence="1">Nucleus</location>
    </subcellularLocation>
</comment>
<dbReference type="Proteomes" id="UP000310189">
    <property type="component" value="Unassembled WGS sequence"/>
</dbReference>
<feature type="compositionally biased region" description="Pro residues" evidence="8">
    <location>
        <begin position="841"/>
        <end position="852"/>
    </location>
</feature>
<evidence type="ECO:0000256" key="2">
    <source>
        <dbReference type="ARBA" id="ARBA00022723"/>
    </source>
</evidence>
<feature type="compositionally biased region" description="Polar residues" evidence="8">
    <location>
        <begin position="794"/>
        <end position="807"/>
    </location>
</feature>
<accession>A0A4T0FIR4</accession>
<dbReference type="InterPro" id="IPR036864">
    <property type="entry name" value="Zn2-C6_fun-type_DNA-bd_sf"/>
</dbReference>
<keyword evidence="4" id="KW-0805">Transcription regulation</keyword>
<dbReference type="CDD" id="cd12148">
    <property type="entry name" value="fungal_TF_MHR"/>
    <property type="match status" value="1"/>
</dbReference>
<evidence type="ECO:0000256" key="6">
    <source>
        <dbReference type="ARBA" id="ARBA00023163"/>
    </source>
</evidence>
<evidence type="ECO:0000313" key="11">
    <source>
        <dbReference type="Proteomes" id="UP000310189"/>
    </source>
</evidence>
<proteinExistence type="predicted"/>
<dbReference type="CDD" id="cd00067">
    <property type="entry name" value="GAL4"/>
    <property type="match status" value="1"/>
</dbReference>
<evidence type="ECO:0000256" key="5">
    <source>
        <dbReference type="ARBA" id="ARBA00023125"/>
    </source>
</evidence>
<dbReference type="SMART" id="SM00066">
    <property type="entry name" value="GAL4"/>
    <property type="match status" value="1"/>
</dbReference>
<dbReference type="Pfam" id="PF04082">
    <property type="entry name" value="Fungal_trans"/>
    <property type="match status" value="1"/>
</dbReference>
<keyword evidence="2" id="KW-0479">Metal-binding</keyword>
<dbReference type="EMBL" id="SPNW01000039">
    <property type="protein sequence ID" value="TIA88367.1"/>
    <property type="molecule type" value="Genomic_DNA"/>
</dbReference>
<evidence type="ECO:0000256" key="7">
    <source>
        <dbReference type="ARBA" id="ARBA00023242"/>
    </source>
</evidence>
<dbReference type="PROSITE" id="PS50048">
    <property type="entry name" value="ZN2_CY6_FUNGAL_2"/>
    <property type="match status" value="1"/>
</dbReference>
<feature type="region of interest" description="Disordered" evidence="8">
    <location>
        <begin position="775"/>
        <end position="852"/>
    </location>
</feature>
<dbReference type="InterPro" id="IPR007219">
    <property type="entry name" value="XnlR_reg_dom"/>
</dbReference>
<dbReference type="SMART" id="SM00906">
    <property type="entry name" value="Fungal_trans"/>
    <property type="match status" value="1"/>
</dbReference>
<evidence type="ECO:0000256" key="8">
    <source>
        <dbReference type="SAM" id="MobiDB-lite"/>
    </source>
</evidence>
<feature type="compositionally biased region" description="Low complexity" evidence="8">
    <location>
        <begin position="814"/>
        <end position="823"/>
    </location>
</feature>
<dbReference type="GO" id="GO:0008270">
    <property type="term" value="F:zinc ion binding"/>
    <property type="evidence" value="ECO:0007669"/>
    <property type="project" value="InterPro"/>
</dbReference>
<dbReference type="AlphaFoldDB" id="A0A4T0FIR4"/>
<name>A0A4T0FIR4_9BASI</name>
<evidence type="ECO:0000256" key="3">
    <source>
        <dbReference type="ARBA" id="ARBA00022833"/>
    </source>
</evidence>
<evidence type="ECO:0000256" key="1">
    <source>
        <dbReference type="ARBA" id="ARBA00004123"/>
    </source>
</evidence>
<reference evidence="10 11" key="1">
    <citation type="submission" date="2019-03" db="EMBL/GenBank/DDBJ databases">
        <title>Sequencing 23 genomes of Wallemia ichthyophaga.</title>
        <authorList>
            <person name="Gostincar C."/>
        </authorList>
    </citation>
    <scope>NUCLEOTIDE SEQUENCE [LARGE SCALE GENOMIC DNA]</scope>
    <source>
        <strain evidence="10 11">EXF-5753</strain>
    </source>
</reference>
<keyword evidence="7" id="KW-0539">Nucleus</keyword>
<sequence>MDEYANFGYQIPLPSTSMPQISASQEKQRKRSSKACLHCRKIKSKCARPNNAVDGPCENCLNAHVDPIECVFEGATKKRGPPKGYIDTLSDKLSRLEVVVTRLSKLPNASPILDSIRASDSITAGIVDGILEKQLQDTLSASSSSSAVNPTQRRRLNSFNASPTFPGFPGMQMDMKPQIEDSFEDIADSLGQLSIDENDNIRYHGKASGLHLITNNKRHQDGIWNFPAPGIWPASHELKRLNQKELVALSGAKKCLPDIQVQEKLIELYFSYVHPVIPVIHKGWFIHNFNNPHRDDDDSAPDEKLPTLLLLCVFGVASRYSAVNNPDSPALWAAGTLYIERAREIAHLDHPNSRLSSVQAFLLLTYRSVGLGDMKSAWMFLGHAVRMAEDLGLHRDVSNFHPNGRVRLSDIQIEARKRTWHGCVILDTYISSYIGRPTAIRERDYDTRACKEDDVEEKEAWQPVEAHVTCSRDVCNLNDQDHPFNWTVPQTSYALSCFNQLSKLSALENRILEICYSIKTIADSSHLSELHKSVDKWSIDLPRHLKFTASSQRLPPPHVLTLHTAFHCTLILLHRPYIDVPSPYPSHQIMTMAANSITSIVNSLNTRHDFLNKAPSLLIYHIFTAGITHCFNLKYPDIEPVARQNLNKTMEALKAMVITWPAAGRAYDMLMDVYDIQRTEGALSAEDESGPRGIKRMLMESAEQQAQHAQSQGQSLGITFSDVFPCPTEPIRPQVPNRHPGVNMLSNELSEIPSDALFPPSYFLLPILQQDDQQQHLSNGLPPIGHSHPPAPAQPTSTPNSLSHLSYTQPPTPDTHTQPQHEQAGMRRQSQNHSQNFYPLQPTPPSHTPWNM</sequence>
<gene>
    <name evidence="10" type="ORF">E3P99_02655</name>
</gene>
<dbReference type="InterPro" id="IPR001138">
    <property type="entry name" value="Zn2Cys6_DnaBD"/>
</dbReference>
<dbReference type="PANTHER" id="PTHR31313:SF78">
    <property type="entry name" value="TRANSCRIPTION FACTOR DOMAIN-CONTAINING PROTEIN"/>
    <property type="match status" value="1"/>
</dbReference>
<dbReference type="SUPFAM" id="SSF57701">
    <property type="entry name" value="Zn2/Cys6 DNA-binding domain"/>
    <property type="match status" value="1"/>
</dbReference>
<dbReference type="GO" id="GO:0000981">
    <property type="term" value="F:DNA-binding transcription factor activity, RNA polymerase II-specific"/>
    <property type="evidence" value="ECO:0007669"/>
    <property type="project" value="InterPro"/>
</dbReference>
<dbReference type="Gene3D" id="4.10.240.10">
    <property type="entry name" value="Zn(2)-C6 fungal-type DNA-binding domain"/>
    <property type="match status" value="1"/>
</dbReference>
<dbReference type="GO" id="GO:0003677">
    <property type="term" value="F:DNA binding"/>
    <property type="evidence" value="ECO:0007669"/>
    <property type="project" value="UniProtKB-KW"/>
</dbReference>
<dbReference type="OrthoDB" id="2123952at2759"/>
<feature type="compositionally biased region" description="Polar residues" evidence="8">
    <location>
        <begin position="828"/>
        <end position="838"/>
    </location>
</feature>
<organism evidence="10 11">
    <name type="scientific">Wallemia hederae</name>
    <dbReference type="NCBI Taxonomy" id="1540922"/>
    <lineage>
        <taxon>Eukaryota</taxon>
        <taxon>Fungi</taxon>
        <taxon>Dikarya</taxon>
        <taxon>Basidiomycota</taxon>
        <taxon>Wallemiomycotina</taxon>
        <taxon>Wallemiomycetes</taxon>
        <taxon>Wallemiales</taxon>
        <taxon>Wallemiaceae</taxon>
        <taxon>Wallemia</taxon>
    </lineage>
</organism>
<keyword evidence="6" id="KW-0804">Transcription</keyword>
<keyword evidence="5" id="KW-0238">DNA-binding</keyword>
<protein>
    <recommendedName>
        <fullName evidence="9">Zn(2)-C6 fungal-type domain-containing protein</fullName>
    </recommendedName>
</protein>
<evidence type="ECO:0000259" key="9">
    <source>
        <dbReference type="PROSITE" id="PS50048"/>
    </source>
</evidence>
<keyword evidence="11" id="KW-1185">Reference proteome</keyword>